<name>A0A4R4EDK7_9BACL</name>
<organism evidence="1 2">
    <name type="scientific">Paenibacillus albiflavus</name>
    <dbReference type="NCBI Taxonomy" id="2545760"/>
    <lineage>
        <taxon>Bacteria</taxon>
        <taxon>Bacillati</taxon>
        <taxon>Bacillota</taxon>
        <taxon>Bacilli</taxon>
        <taxon>Bacillales</taxon>
        <taxon>Paenibacillaceae</taxon>
        <taxon>Paenibacillus</taxon>
    </lineage>
</organism>
<evidence type="ECO:0000313" key="2">
    <source>
        <dbReference type="Proteomes" id="UP000295418"/>
    </source>
</evidence>
<accession>A0A4R4EDK7</accession>
<proteinExistence type="predicted"/>
<protein>
    <submittedName>
        <fullName evidence="1">Uncharacterized protein</fullName>
    </submittedName>
</protein>
<dbReference type="AlphaFoldDB" id="A0A4R4EDK7"/>
<evidence type="ECO:0000313" key="1">
    <source>
        <dbReference type="EMBL" id="TCZ76075.1"/>
    </source>
</evidence>
<gene>
    <name evidence="1" type="ORF">E0485_14610</name>
</gene>
<dbReference type="OrthoDB" id="2663200at2"/>
<dbReference type="Proteomes" id="UP000295418">
    <property type="component" value="Unassembled WGS sequence"/>
</dbReference>
<dbReference type="RefSeq" id="WP_132418801.1">
    <property type="nucleotide sequence ID" value="NZ_SKFG01000014.1"/>
</dbReference>
<dbReference type="EMBL" id="SKFG01000014">
    <property type="protein sequence ID" value="TCZ76075.1"/>
    <property type="molecule type" value="Genomic_DNA"/>
</dbReference>
<sequence>MNAIQLDLFADMDHGAVQAPTAPKVPILNGFYYEASTDKFISYSLGKRHYEEPAKGCKHLKEWQNWLKRERAI</sequence>
<comment type="caution">
    <text evidence="1">The sequence shown here is derived from an EMBL/GenBank/DDBJ whole genome shotgun (WGS) entry which is preliminary data.</text>
</comment>
<reference evidence="1 2" key="1">
    <citation type="submission" date="2019-03" db="EMBL/GenBank/DDBJ databases">
        <authorList>
            <person name="Kim M.K.M."/>
        </authorList>
    </citation>
    <scope>NUCLEOTIDE SEQUENCE [LARGE SCALE GENOMIC DNA]</scope>
    <source>
        <strain evidence="1 2">18JY21-1</strain>
    </source>
</reference>
<keyword evidence="2" id="KW-1185">Reference proteome</keyword>